<dbReference type="Proteomes" id="UP000001054">
    <property type="component" value="Plasmid pNGR234b"/>
</dbReference>
<dbReference type="PANTHER" id="PTHR34606">
    <property type="entry name" value="BON DOMAIN-CONTAINING PROTEIN"/>
    <property type="match status" value="1"/>
</dbReference>
<dbReference type="PROSITE" id="PS50914">
    <property type="entry name" value="BON"/>
    <property type="match status" value="3"/>
</dbReference>
<organism evidence="2 3">
    <name type="scientific">Sinorhizobium fredii (strain NBRC 101917 / NGR234)</name>
    <dbReference type="NCBI Taxonomy" id="394"/>
    <lineage>
        <taxon>Bacteria</taxon>
        <taxon>Pseudomonadati</taxon>
        <taxon>Pseudomonadota</taxon>
        <taxon>Alphaproteobacteria</taxon>
        <taxon>Hyphomicrobiales</taxon>
        <taxon>Rhizobiaceae</taxon>
        <taxon>Sinorhizobium/Ensifer group</taxon>
        <taxon>Sinorhizobium</taxon>
    </lineage>
</organism>
<dbReference type="HOGENOM" id="CLU_082070_0_0_5"/>
<dbReference type="InterPro" id="IPR007055">
    <property type="entry name" value="BON_dom"/>
</dbReference>
<dbReference type="EMBL" id="CP000874">
    <property type="protein sequence ID" value="ACP21532.1"/>
    <property type="molecule type" value="Genomic_DNA"/>
</dbReference>
<gene>
    <name evidence="2" type="ordered locus">NGR_b00610</name>
</gene>
<feature type="domain" description="BON" evidence="1">
    <location>
        <begin position="148"/>
        <end position="199"/>
    </location>
</feature>
<proteinExistence type="predicted"/>
<name>C3KMV9_SINFN</name>
<protein>
    <submittedName>
        <fullName evidence="2">Osmotically inducible protein Y</fullName>
    </submittedName>
</protein>
<geneLocation type="plasmid" evidence="3">
    <name>sym pNGR234b</name>
</geneLocation>
<evidence type="ECO:0000313" key="3">
    <source>
        <dbReference type="Proteomes" id="UP000001054"/>
    </source>
</evidence>
<dbReference type="PATRIC" id="fig|394.7.peg.503"/>
<evidence type="ECO:0000313" key="2">
    <source>
        <dbReference type="EMBL" id="ACP21532.1"/>
    </source>
</evidence>
<keyword evidence="3" id="KW-1185">Reference proteome</keyword>
<dbReference type="Pfam" id="PF04972">
    <property type="entry name" value="BON"/>
    <property type="match status" value="3"/>
</dbReference>
<dbReference type="PANTHER" id="PTHR34606:SF15">
    <property type="entry name" value="BON DOMAIN-CONTAINING PROTEIN"/>
    <property type="match status" value="1"/>
</dbReference>
<dbReference type="AlphaFoldDB" id="C3KMV9"/>
<dbReference type="RefSeq" id="WP_012706139.1">
    <property type="nucleotide sequence ID" value="NC_012586.1"/>
</dbReference>
<dbReference type="InterPro" id="IPR014004">
    <property type="entry name" value="Transpt-assoc_nodulatn_dom_bac"/>
</dbReference>
<reference evidence="3" key="1">
    <citation type="journal article" date="2004" name="J. Bacteriol.">
        <title>An evolutionary hot spot: the pNGR234b replicon of Rhizobium sp. strain NGR234.</title>
        <authorList>
            <person name="Streit W.R."/>
            <person name="Schmitz R.A."/>
            <person name="Perret X."/>
            <person name="Staehelin C."/>
            <person name="Deakin W.J."/>
            <person name="Raasch C."/>
            <person name="Liesegang H."/>
            <person name="Broughton W.J."/>
        </authorList>
    </citation>
    <scope>NUCLEOTIDE SEQUENCE [LARGE SCALE GENOMIC DNA]</scope>
    <source>
        <strain evidence="3">NBRC 101917 / NGR234</strain>
    </source>
</reference>
<sequence>MRTDIDIKQDVEGELHMNPDIDATDVAVAVKDGVVTLTGYVRSYSQKWEAERTGKLAIGVAGVVNDIEVRLPVFAQRPDPEIVCDAVAAIQAELPYSSEHIRVVVRDGWLTLEGRVDWDYARERAESAVRRVRGVKGVSSLIQVTRVAPSEVKRKIEEAFRRNAELDANRIKVETDGGVVTLRGTVRSWAEREEAQAQN</sequence>
<keyword evidence="2" id="KW-0614">Plasmid</keyword>
<dbReference type="KEGG" id="rhi:NGR_b00610"/>
<evidence type="ECO:0000259" key="1">
    <source>
        <dbReference type="PROSITE" id="PS50914"/>
    </source>
</evidence>
<feature type="domain" description="BON" evidence="1">
    <location>
        <begin position="78"/>
        <end position="146"/>
    </location>
</feature>
<accession>C3KMV9</accession>
<dbReference type="SMART" id="SM00749">
    <property type="entry name" value="BON"/>
    <property type="match status" value="3"/>
</dbReference>
<dbReference type="OrthoDB" id="8282213at2"/>
<reference evidence="2 3" key="2">
    <citation type="journal article" date="2009" name="Appl. Environ. Microbiol.">
        <title>Rhizobium sp. strain NGR234 possesses a remarkable number of secretion systems.</title>
        <authorList>
            <person name="Schmeisser C."/>
            <person name="Liesegang H."/>
            <person name="Krysciak D."/>
            <person name="Bakkou N."/>
            <person name="Le Quere A."/>
            <person name="Wollherr A."/>
            <person name="Heinemeyer I."/>
            <person name="Morgenstern B."/>
            <person name="Pommerening-Roeser A."/>
            <person name="Flores M."/>
            <person name="Palacios R."/>
            <person name="Brenner S."/>
            <person name="Gottschalk G."/>
            <person name="Schmitz R.A."/>
            <person name="Broughton W.J."/>
            <person name="Perret X."/>
            <person name="Strittmatter A.W."/>
            <person name="Streit W.R."/>
        </authorList>
    </citation>
    <scope>NUCLEOTIDE SEQUENCE [LARGE SCALE GENOMIC DNA]</scope>
    <source>
        <strain evidence="3">NBRC 101917 / NGR234</strain>
    </source>
</reference>
<dbReference type="InterPro" id="IPR051686">
    <property type="entry name" value="Lipoprotein_DolP"/>
</dbReference>
<feature type="domain" description="BON" evidence="1">
    <location>
        <begin position="3"/>
        <end position="71"/>
    </location>
</feature>
<dbReference type="Gene3D" id="3.30.1340.30">
    <property type="match status" value="3"/>
</dbReference>